<gene>
    <name evidence="1" type="primary">MES1</name>
    <name evidence="1" type="ORF">SDJN03_11609</name>
</gene>
<name>A0AAV6NDS6_9ROSI</name>
<evidence type="ECO:0000313" key="2">
    <source>
        <dbReference type="Proteomes" id="UP000685013"/>
    </source>
</evidence>
<evidence type="ECO:0000313" key="1">
    <source>
        <dbReference type="EMBL" id="KAG6595056.1"/>
    </source>
</evidence>
<proteinExistence type="predicted"/>
<reference evidence="1 2" key="1">
    <citation type="journal article" date="2021" name="Hortic Res">
        <title>The domestication of Cucurbita argyrosperma as revealed by the genome of its wild relative.</title>
        <authorList>
            <person name="Barrera-Redondo J."/>
            <person name="Sanchez-de la Vega G."/>
            <person name="Aguirre-Liguori J.A."/>
            <person name="Castellanos-Morales G."/>
            <person name="Gutierrez-Guerrero Y.T."/>
            <person name="Aguirre-Dugua X."/>
            <person name="Aguirre-Planter E."/>
            <person name="Tenaillon M.I."/>
            <person name="Lira-Saade R."/>
            <person name="Eguiarte L.E."/>
        </authorList>
    </citation>
    <scope>NUCLEOTIDE SEQUENCE [LARGE SCALE GENOMIC DNA]</scope>
    <source>
        <strain evidence="1">JBR-2021</strain>
    </source>
</reference>
<dbReference type="EMBL" id="JAGKQH010000007">
    <property type="protein sequence ID" value="KAG6595056.1"/>
    <property type="molecule type" value="Genomic_DNA"/>
</dbReference>
<keyword evidence="2" id="KW-1185">Reference proteome</keyword>
<organism evidence="1 2">
    <name type="scientific">Cucurbita argyrosperma subsp. sororia</name>
    <dbReference type="NCBI Taxonomy" id="37648"/>
    <lineage>
        <taxon>Eukaryota</taxon>
        <taxon>Viridiplantae</taxon>
        <taxon>Streptophyta</taxon>
        <taxon>Embryophyta</taxon>
        <taxon>Tracheophyta</taxon>
        <taxon>Spermatophyta</taxon>
        <taxon>Magnoliopsida</taxon>
        <taxon>eudicotyledons</taxon>
        <taxon>Gunneridae</taxon>
        <taxon>Pentapetalae</taxon>
        <taxon>rosids</taxon>
        <taxon>fabids</taxon>
        <taxon>Cucurbitales</taxon>
        <taxon>Cucurbitaceae</taxon>
        <taxon>Cucurbiteae</taxon>
        <taxon>Cucurbita</taxon>
    </lineage>
</organism>
<comment type="caution">
    <text evidence="1">The sequence shown here is derived from an EMBL/GenBank/DDBJ whole genome shotgun (WGS) entry which is preliminary data.</text>
</comment>
<feature type="non-terminal residue" evidence="1">
    <location>
        <position position="1"/>
    </location>
</feature>
<sequence>MGLAMEHGPGTISSRLAVAMEKFPAKIEASVFLTAFAPDTHHNPSYVLDQSYRILISPHRSLSENI</sequence>
<accession>A0AAV6NDS6</accession>
<dbReference type="Proteomes" id="UP000685013">
    <property type="component" value="Chromosome 7"/>
</dbReference>
<protein>
    <submittedName>
        <fullName evidence="1">Methylesterase 1</fullName>
    </submittedName>
</protein>
<dbReference type="AlphaFoldDB" id="A0AAV6NDS6"/>